<keyword evidence="2" id="KW-0238">DNA-binding</keyword>
<dbReference type="InterPro" id="IPR037923">
    <property type="entry name" value="HTH-like"/>
</dbReference>
<evidence type="ECO:0000256" key="3">
    <source>
        <dbReference type="ARBA" id="ARBA00023163"/>
    </source>
</evidence>
<comment type="caution">
    <text evidence="5">The sequence shown here is derived from an EMBL/GenBank/DDBJ whole genome shotgun (WGS) entry which is preliminary data.</text>
</comment>
<proteinExistence type="predicted"/>
<dbReference type="InterPro" id="IPR009057">
    <property type="entry name" value="Homeodomain-like_sf"/>
</dbReference>
<organism evidence="5 6">
    <name type="scientific">Sphingobacterium thermophilum</name>
    <dbReference type="NCBI Taxonomy" id="768534"/>
    <lineage>
        <taxon>Bacteria</taxon>
        <taxon>Pseudomonadati</taxon>
        <taxon>Bacteroidota</taxon>
        <taxon>Sphingobacteriia</taxon>
        <taxon>Sphingobacteriales</taxon>
        <taxon>Sphingobacteriaceae</taxon>
        <taxon>Sphingobacterium</taxon>
    </lineage>
</organism>
<dbReference type="PANTHER" id="PTHR43280">
    <property type="entry name" value="ARAC-FAMILY TRANSCRIPTIONAL REGULATOR"/>
    <property type="match status" value="1"/>
</dbReference>
<evidence type="ECO:0000256" key="1">
    <source>
        <dbReference type="ARBA" id="ARBA00023015"/>
    </source>
</evidence>
<reference evidence="6" key="1">
    <citation type="journal article" date="2019" name="Int. J. Syst. Evol. Microbiol.">
        <title>The Global Catalogue of Microorganisms (GCM) 10K type strain sequencing project: providing services to taxonomists for standard genome sequencing and annotation.</title>
        <authorList>
            <consortium name="The Broad Institute Genomics Platform"/>
            <consortium name="The Broad Institute Genome Sequencing Center for Infectious Disease"/>
            <person name="Wu L."/>
            <person name="Ma J."/>
        </authorList>
    </citation>
    <scope>NUCLEOTIDE SEQUENCE [LARGE SCALE GENOMIC DNA]</scope>
    <source>
        <strain evidence="6">JCM 17858</strain>
    </source>
</reference>
<dbReference type="SMART" id="SM00342">
    <property type="entry name" value="HTH_ARAC"/>
    <property type="match status" value="1"/>
</dbReference>
<dbReference type="SUPFAM" id="SSF46689">
    <property type="entry name" value="Homeodomain-like"/>
    <property type="match status" value="1"/>
</dbReference>
<dbReference type="Pfam" id="PF12833">
    <property type="entry name" value="HTH_18"/>
    <property type="match status" value="1"/>
</dbReference>
<dbReference type="InterPro" id="IPR020449">
    <property type="entry name" value="Tscrpt_reg_AraC-type_HTH"/>
</dbReference>
<dbReference type="SUPFAM" id="SSF51215">
    <property type="entry name" value="Regulatory protein AraC"/>
    <property type="match status" value="1"/>
</dbReference>
<dbReference type="PANTHER" id="PTHR43280:SF32">
    <property type="entry name" value="TRANSCRIPTIONAL REGULATORY PROTEIN"/>
    <property type="match status" value="1"/>
</dbReference>
<keyword evidence="6" id="KW-1185">Reference proteome</keyword>
<dbReference type="PRINTS" id="PR00032">
    <property type="entry name" value="HTHARAC"/>
</dbReference>
<gene>
    <name evidence="5" type="ORF">GCM10023173_05100</name>
</gene>
<dbReference type="Proteomes" id="UP001500394">
    <property type="component" value="Unassembled WGS sequence"/>
</dbReference>
<accession>A0ABP8QWE2</accession>
<dbReference type="EMBL" id="BAABGR010000006">
    <property type="protein sequence ID" value="GAA4511849.1"/>
    <property type="molecule type" value="Genomic_DNA"/>
</dbReference>
<name>A0ABP8QWE2_9SPHI</name>
<protein>
    <submittedName>
        <fullName evidence="5">Helix-turn-helix domain-containing protein</fullName>
    </submittedName>
</protein>
<dbReference type="InterPro" id="IPR018060">
    <property type="entry name" value="HTH_AraC"/>
</dbReference>
<keyword evidence="3" id="KW-0804">Transcription</keyword>
<evidence type="ECO:0000313" key="5">
    <source>
        <dbReference type="EMBL" id="GAA4511849.1"/>
    </source>
</evidence>
<evidence type="ECO:0000313" key="6">
    <source>
        <dbReference type="Proteomes" id="UP001500394"/>
    </source>
</evidence>
<feature type="domain" description="HTH araC/xylS-type" evidence="4">
    <location>
        <begin position="194"/>
        <end position="292"/>
    </location>
</feature>
<evidence type="ECO:0000256" key="2">
    <source>
        <dbReference type="ARBA" id="ARBA00023125"/>
    </source>
</evidence>
<dbReference type="Gene3D" id="1.10.10.60">
    <property type="entry name" value="Homeodomain-like"/>
    <property type="match status" value="1"/>
</dbReference>
<keyword evidence="1" id="KW-0805">Transcription regulation</keyword>
<evidence type="ECO:0000259" key="4">
    <source>
        <dbReference type="PROSITE" id="PS01124"/>
    </source>
</evidence>
<dbReference type="PROSITE" id="PS01124">
    <property type="entry name" value="HTH_ARAC_FAMILY_2"/>
    <property type="match status" value="1"/>
</dbReference>
<sequence length="295" mass="34518">MKQNFLEIEHFVLQQLNVQPLEEKDIPCAVFHIRKDLHSIDSLKLNFHWVLLCKKGHCTLSVGHHDFVAEASSISIIPPHTLLSAHNFSSDFEAYFLLFKSSFIKKGFVKSEIMEELLFINPDYPPTFPLESSAFDDTAYKFLKIKEEIENQQPFCLEISRLYVLQILFDYNRVCEICLLNSDKLLNREYQVMYEFRKLVDQHFRKHKTVKEYADIMFLSPKYISECVKNQTGISALTLIHHRLVLEAEFLLTYSSHSVKEVADQLGFSSVSTFSRFFKEKKGISPAQYQQNRKN</sequence>
<dbReference type="RefSeq" id="WP_345064283.1">
    <property type="nucleotide sequence ID" value="NZ_BAABGR010000006.1"/>
</dbReference>